<feature type="non-terminal residue" evidence="1">
    <location>
        <position position="1"/>
    </location>
</feature>
<evidence type="ECO:0000313" key="1">
    <source>
        <dbReference type="EMBL" id="CAE7926253.1"/>
    </source>
</evidence>
<proteinExistence type="predicted"/>
<dbReference type="Proteomes" id="UP000601435">
    <property type="component" value="Unassembled WGS sequence"/>
</dbReference>
<comment type="caution">
    <text evidence="1">The sequence shown here is derived from an EMBL/GenBank/DDBJ whole genome shotgun (WGS) entry which is preliminary data.</text>
</comment>
<name>A0A813BVA3_9DINO</name>
<dbReference type="EMBL" id="CAJNJA010079911">
    <property type="protein sequence ID" value="CAE7926253.1"/>
    <property type="molecule type" value="Genomic_DNA"/>
</dbReference>
<accession>A0A813BVA3</accession>
<organism evidence="1 2">
    <name type="scientific">Symbiodinium necroappetens</name>
    <dbReference type="NCBI Taxonomy" id="1628268"/>
    <lineage>
        <taxon>Eukaryota</taxon>
        <taxon>Sar</taxon>
        <taxon>Alveolata</taxon>
        <taxon>Dinophyceae</taxon>
        <taxon>Suessiales</taxon>
        <taxon>Symbiodiniaceae</taxon>
        <taxon>Symbiodinium</taxon>
    </lineage>
</organism>
<evidence type="ECO:0000313" key="2">
    <source>
        <dbReference type="Proteomes" id="UP000601435"/>
    </source>
</evidence>
<keyword evidence="2" id="KW-1185">Reference proteome</keyword>
<reference evidence="1" key="1">
    <citation type="submission" date="2021-02" db="EMBL/GenBank/DDBJ databases">
        <authorList>
            <person name="Dougan E. K."/>
            <person name="Rhodes N."/>
            <person name="Thang M."/>
            <person name="Chan C."/>
        </authorList>
    </citation>
    <scope>NUCLEOTIDE SEQUENCE</scope>
</reference>
<dbReference type="OrthoDB" id="414943at2759"/>
<dbReference type="AlphaFoldDB" id="A0A813BVA3"/>
<sequence length="321" mass="35305">VFSRSPALLAMALRSYGNWLYKTGGTLHELRHAILAGQRQYIGLKPFSSLVWELVSRGEHLEPPAHRVPIPEPLLKALVALAWLTGHRDFAGVALLAFYGLGRIGEVLSTTRSDLLLPKEDLWDQGPHVFLRLRASKTATRGRGKVQHLKIDDEISLEQAPELLTVDPALRLTLGGLRGGGAVWCYRVGVGISDTQWRMRKHQSTLEYYLQEVGAITALNARGDVASRKMRAASATFPFVVAGAANQPPSAANRAYGRAGLWPSPFGCSSPLPCRLAMEQWWNYIMGSLGAADPRGVRLDGQLAFGYGRSSLLPYDFEFPF</sequence>
<evidence type="ECO:0008006" key="3">
    <source>
        <dbReference type="Google" id="ProtNLM"/>
    </source>
</evidence>
<gene>
    <name evidence="1" type="ORF">SNEC2469_LOCUS32089</name>
</gene>
<protein>
    <recommendedName>
        <fullName evidence="3">Tyr recombinase domain-containing protein</fullName>
    </recommendedName>
</protein>